<keyword evidence="2" id="KW-0560">Oxidoreductase</keyword>
<dbReference type="RefSeq" id="WP_106289454.1">
    <property type="nucleotide sequence ID" value="NZ_CAWNTC010000099.1"/>
</dbReference>
<protein>
    <submittedName>
        <fullName evidence="4">Quinone oxidoreductase</fullName>
    </submittedName>
</protein>
<dbReference type="Gene3D" id="3.40.50.720">
    <property type="entry name" value="NAD(P)-binding Rossmann-like Domain"/>
    <property type="match status" value="1"/>
</dbReference>
<dbReference type="FunFam" id="3.40.50.720:FF:000053">
    <property type="entry name" value="Quinone oxidoreductase 1"/>
    <property type="match status" value="1"/>
</dbReference>
<dbReference type="Pfam" id="PF00107">
    <property type="entry name" value="ADH_zinc_N"/>
    <property type="match status" value="1"/>
</dbReference>
<reference evidence="4 5" key="2">
    <citation type="submission" date="2018-03" db="EMBL/GenBank/DDBJ databases">
        <title>The ancient ancestry and fast evolution of plastids.</title>
        <authorList>
            <person name="Moore K.R."/>
            <person name="Magnabosco C."/>
            <person name="Momper L."/>
            <person name="Gold D.A."/>
            <person name="Bosak T."/>
            <person name="Fournier G.P."/>
        </authorList>
    </citation>
    <scope>NUCLEOTIDE SEQUENCE [LARGE SCALE GENOMIC DNA]</scope>
    <source>
        <strain evidence="4 5">CCAP 1448/3</strain>
    </source>
</reference>
<accession>A0A2T1C1X2</accession>
<dbReference type="InterPro" id="IPR020843">
    <property type="entry name" value="ER"/>
</dbReference>
<dbReference type="SMART" id="SM00829">
    <property type="entry name" value="PKS_ER"/>
    <property type="match status" value="1"/>
</dbReference>
<dbReference type="SUPFAM" id="SSF50129">
    <property type="entry name" value="GroES-like"/>
    <property type="match status" value="1"/>
</dbReference>
<dbReference type="PANTHER" id="PTHR48106">
    <property type="entry name" value="QUINONE OXIDOREDUCTASE PIG3-RELATED"/>
    <property type="match status" value="1"/>
</dbReference>
<evidence type="ECO:0000259" key="3">
    <source>
        <dbReference type="SMART" id="SM00829"/>
    </source>
</evidence>
<dbReference type="PROSITE" id="PS01162">
    <property type="entry name" value="QOR_ZETA_CRYSTAL"/>
    <property type="match status" value="1"/>
</dbReference>
<dbReference type="InterPro" id="IPR013154">
    <property type="entry name" value="ADH-like_N"/>
</dbReference>
<dbReference type="InterPro" id="IPR013149">
    <property type="entry name" value="ADH-like_C"/>
</dbReference>
<dbReference type="OrthoDB" id="9792162at2"/>
<dbReference type="InterPro" id="IPR002364">
    <property type="entry name" value="Quin_OxRdtase/zeta-crystal_CS"/>
</dbReference>
<sequence>MPAIRVYQPGIPEVMLIEDTSIPQIKDSEVLVANRVAGVNGKDLLIRDGTYSTPLPYTPGIEGAGVVVEKGKLVTNFQIGERVAYCHAGSGSYAEYTAVEAEKVISIPETIDDETAGACLVQGLAAHYLTHSTFPLEAGHTALIHAAAGGVGLLTVQMAKLRGAKVIGTVSSPEKARIAQEAGADEIVMYSQDDFETETMRLTQGIGVDVVYDSVGAATFDKSLNVLKNRGVLVLLGQASGSVPPFDLTKLSNQSGDRGSFYLSRPTTRHYIQGDAFQKRVACIFDYIKRGQLKVFVGQRYQLSEAIKAHQDLSSRRTVGKSLLIL</sequence>
<dbReference type="Gene3D" id="3.90.180.10">
    <property type="entry name" value="Medium-chain alcohol dehydrogenases, catalytic domain"/>
    <property type="match status" value="1"/>
</dbReference>
<organism evidence="4 5">
    <name type="scientific">Merismopedia glauca CCAP 1448/3</name>
    <dbReference type="NCBI Taxonomy" id="1296344"/>
    <lineage>
        <taxon>Bacteria</taxon>
        <taxon>Bacillati</taxon>
        <taxon>Cyanobacteriota</taxon>
        <taxon>Cyanophyceae</taxon>
        <taxon>Synechococcales</taxon>
        <taxon>Merismopediaceae</taxon>
        <taxon>Merismopedia</taxon>
    </lineage>
</organism>
<dbReference type="GO" id="GO:0070402">
    <property type="term" value="F:NADPH binding"/>
    <property type="evidence" value="ECO:0007669"/>
    <property type="project" value="TreeGrafter"/>
</dbReference>
<dbReference type="InterPro" id="IPR011032">
    <property type="entry name" value="GroES-like_sf"/>
</dbReference>
<dbReference type="PANTHER" id="PTHR48106:SF13">
    <property type="entry name" value="QUINONE OXIDOREDUCTASE-RELATED"/>
    <property type="match status" value="1"/>
</dbReference>
<evidence type="ECO:0000313" key="5">
    <source>
        <dbReference type="Proteomes" id="UP000238762"/>
    </source>
</evidence>
<dbReference type="GO" id="GO:0035925">
    <property type="term" value="F:mRNA 3'-UTR AU-rich region binding"/>
    <property type="evidence" value="ECO:0007669"/>
    <property type="project" value="TreeGrafter"/>
</dbReference>
<dbReference type="GO" id="GO:0008270">
    <property type="term" value="F:zinc ion binding"/>
    <property type="evidence" value="ECO:0007669"/>
    <property type="project" value="InterPro"/>
</dbReference>
<proteinExistence type="predicted"/>
<dbReference type="GO" id="GO:0003960">
    <property type="term" value="F:quinone reductase (NADPH) activity"/>
    <property type="evidence" value="ECO:0007669"/>
    <property type="project" value="InterPro"/>
</dbReference>
<dbReference type="AlphaFoldDB" id="A0A2T1C1X2"/>
<dbReference type="Pfam" id="PF08240">
    <property type="entry name" value="ADH_N"/>
    <property type="match status" value="1"/>
</dbReference>
<dbReference type="Proteomes" id="UP000238762">
    <property type="component" value="Unassembled WGS sequence"/>
</dbReference>
<dbReference type="InterPro" id="IPR047618">
    <property type="entry name" value="QOR-like"/>
</dbReference>
<dbReference type="InterPro" id="IPR036291">
    <property type="entry name" value="NAD(P)-bd_dom_sf"/>
</dbReference>
<evidence type="ECO:0000256" key="1">
    <source>
        <dbReference type="ARBA" id="ARBA00022857"/>
    </source>
</evidence>
<evidence type="ECO:0000313" key="4">
    <source>
        <dbReference type="EMBL" id="PSB02113.1"/>
    </source>
</evidence>
<dbReference type="EMBL" id="PVWJ01000073">
    <property type="protein sequence ID" value="PSB02113.1"/>
    <property type="molecule type" value="Genomic_DNA"/>
</dbReference>
<dbReference type="SUPFAM" id="SSF51735">
    <property type="entry name" value="NAD(P)-binding Rossmann-fold domains"/>
    <property type="match status" value="1"/>
</dbReference>
<dbReference type="GO" id="GO:0005829">
    <property type="term" value="C:cytosol"/>
    <property type="evidence" value="ECO:0007669"/>
    <property type="project" value="TreeGrafter"/>
</dbReference>
<keyword evidence="5" id="KW-1185">Reference proteome</keyword>
<dbReference type="CDD" id="cd05286">
    <property type="entry name" value="QOR2"/>
    <property type="match status" value="1"/>
</dbReference>
<evidence type="ECO:0000256" key="2">
    <source>
        <dbReference type="ARBA" id="ARBA00023002"/>
    </source>
</evidence>
<reference evidence="4 5" key="1">
    <citation type="submission" date="2018-02" db="EMBL/GenBank/DDBJ databases">
        <authorList>
            <person name="Cohen D.B."/>
            <person name="Kent A.D."/>
        </authorList>
    </citation>
    <scope>NUCLEOTIDE SEQUENCE [LARGE SCALE GENOMIC DNA]</scope>
    <source>
        <strain evidence="4 5">CCAP 1448/3</strain>
    </source>
</reference>
<feature type="domain" description="Enoyl reductase (ER)" evidence="3">
    <location>
        <begin position="10"/>
        <end position="324"/>
    </location>
</feature>
<name>A0A2T1C1X2_9CYAN</name>
<gene>
    <name evidence="4" type="ORF">C7B64_14805</name>
</gene>
<keyword evidence="1" id="KW-0521">NADP</keyword>
<comment type="caution">
    <text evidence="4">The sequence shown here is derived from an EMBL/GenBank/DDBJ whole genome shotgun (WGS) entry which is preliminary data.</text>
</comment>